<protein>
    <recommendedName>
        <fullName evidence="1">GGDEF domain-containing protein</fullName>
    </recommendedName>
</protein>
<dbReference type="AlphaFoldDB" id="X1HD05"/>
<comment type="caution">
    <text evidence="2">The sequence shown here is derived from an EMBL/GenBank/DDBJ whole genome shotgun (WGS) entry which is preliminary data.</text>
</comment>
<feature type="domain" description="GGDEF" evidence="1">
    <location>
        <begin position="103"/>
        <end position="238"/>
    </location>
</feature>
<name>X1HD05_9ZZZZ</name>
<dbReference type="SMART" id="SM00267">
    <property type="entry name" value="GGDEF"/>
    <property type="match status" value="1"/>
</dbReference>
<dbReference type="GO" id="GO:1902201">
    <property type="term" value="P:negative regulation of bacterial-type flagellum-dependent cell motility"/>
    <property type="evidence" value="ECO:0007669"/>
    <property type="project" value="TreeGrafter"/>
</dbReference>
<dbReference type="CDD" id="cd01949">
    <property type="entry name" value="GGDEF"/>
    <property type="match status" value="1"/>
</dbReference>
<evidence type="ECO:0000259" key="1">
    <source>
        <dbReference type="PROSITE" id="PS50887"/>
    </source>
</evidence>
<dbReference type="PANTHER" id="PTHR45138:SF9">
    <property type="entry name" value="DIGUANYLATE CYCLASE DGCM-RELATED"/>
    <property type="match status" value="1"/>
</dbReference>
<proteinExistence type="predicted"/>
<dbReference type="NCBIfam" id="TIGR00254">
    <property type="entry name" value="GGDEF"/>
    <property type="match status" value="1"/>
</dbReference>
<dbReference type="GO" id="GO:0005886">
    <property type="term" value="C:plasma membrane"/>
    <property type="evidence" value="ECO:0007669"/>
    <property type="project" value="TreeGrafter"/>
</dbReference>
<dbReference type="Pfam" id="PF00990">
    <property type="entry name" value="GGDEF"/>
    <property type="match status" value="1"/>
</dbReference>
<dbReference type="GO" id="GO:0052621">
    <property type="term" value="F:diguanylate cyclase activity"/>
    <property type="evidence" value="ECO:0007669"/>
    <property type="project" value="TreeGrafter"/>
</dbReference>
<dbReference type="FunFam" id="3.30.70.270:FF:000001">
    <property type="entry name" value="Diguanylate cyclase domain protein"/>
    <property type="match status" value="1"/>
</dbReference>
<dbReference type="PROSITE" id="PS50887">
    <property type="entry name" value="GGDEF"/>
    <property type="match status" value="1"/>
</dbReference>
<dbReference type="EMBL" id="BARU01032109">
    <property type="protein sequence ID" value="GAH67287.1"/>
    <property type="molecule type" value="Genomic_DNA"/>
</dbReference>
<dbReference type="Gene3D" id="3.30.70.270">
    <property type="match status" value="1"/>
</dbReference>
<evidence type="ECO:0000313" key="2">
    <source>
        <dbReference type="EMBL" id="GAH67287.1"/>
    </source>
</evidence>
<dbReference type="InterPro" id="IPR043128">
    <property type="entry name" value="Rev_trsase/Diguanyl_cyclase"/>
</dbReference>
<dbReference type="GO" id="GO:0043709">
    <property type="term" value="P:cell adhesion involved in single-species biofilm formation"/>
    <property type="evidence" value="ECO:0007669"/>
    <property type="project" value="TreeGrafter"/>
</dbReference>
<dbReference type="SUPFAM" id="SSF55073">
    <property type="entry name" value="Nucleotide cyclase"/>
    <property type="match status" value="1"/>
</dbReference>
<reference evidence="2" key="1">
    <citation type="journal article" date="2014" name="Front. Microbiol.">
        <title>High frequency of phylogenetically diverse reductive dehalogenase-homologous genes in deep subseafloor sedimentary metagenomes.</title>
        <authorList>
            <person name="Kawai M."/>
            <person name="Futagami T."/>
            <person name="Toyoda A."/>
            <person name="Takaki Y."/>
            <person name="Nishi S."/>
            <person name="Hori S."/>
            <person name="Arai W."/>
            <person name="Tsubouchi T."/>
            <person name="Morono Y."/>
            <person name="Uchiyama I."/>
            <person name="Ito T."/>
            <person name="Fujiyama A."/>
            <person name="Inagaki F."/>
            <person name="Takami H."/>
        </authorList>
    </citation>
    <scope>NUCLEOTIDE SEQUENCE</scope>
    <source>
        <strain evidence="2">Expedition CK06-06</strain>
    </source>
</reference>
<feature type="non-terminal residue" evidence="2">
    <location>
        <position position="1"/>
    </location>
</feature>
<gene>
    <name evidence="2" type="ORF">S03H2_50677</name>
</gene>
<accession>X1HD05</accession>
<organism evidence="2">
    <name type="scientific">marine sediment metagenome</name>
    <dbReference type="NCBI Taxonomy" id="412755"/>
    <lineage>
        <taxon>unclassified sequences</taxon>
        <taxon>metagenomes</taxon>
        <taxon>ecological metagenomes</taxon>
    </lineage>
</organism>
<dbReference type="InterPro" id="IPR000160">
    <property type="entry name" value="GGDEF_dom"/>
</dbReference>
<dbReference type="InterPro" id="IPR050469">
    <property type="entry name" value="Diguanylate_Cyclase"/>
</dbReference>
<sequence length="257" mass="28463">LCILPVVLNPVKRLTQRLRSFIEGGSIEKINPADFPEMRGLVEATIEFVNSVEREKSVASMIRQVSRKRAMMAEKDAMTGLYNKSYLLTMVNGELSRSKALGDSLSLVMLDIDNFKHYNDTNGHPAGDEVLIEIANILRENTRDLDLCARFGGEEFMVVLPKTPLRIAEEIAGRIRTMVQSASFPHEDKQPLGMLTASFGVASFPDHATIADELVRKTDVALYAAKRAGKNRVCVYAKSFEQELSSSTEPGNTPPES</sequence>
<dbReference type="InterPro" id="IPR029787">
    <property type="entry name" value="Nucleotide_cyclase"/>
</dbReference>
<dbReference type="PANTHER" id="PTHR45138">
    <property type="entry name" value="REGULATORY COMPONENTS OF SENSORY TRANSDUCTION SYSTEM"/>
    <property type="match status" value="1"/>
</dbReference>